<dbReference type="InterPro" id="IPR036047">
    <property type="entry name" value="F-box-like_dom_sf"/>
</dbReference>
<dbReference type="InterPro" id="IPR032675">
    <property type="entry name" value="LRR_dom_sf"/>
</dbReference>
<evidence type="ECO:0000313" key="4">
    <source>
        <dbReference type="Proteomes" id="UP001151760"/>
    </source>
</evidence>
<feature type="domain" description="F-box" evidence="2">
    <location>
        <begin position="16"/>
        <end position="69"/>
    </location>
</feature>
<protein>
    <submittedName>
        <fullName evidence="3">F-box/FBD/LRR-repeat protein-like protein</fullName>
    </submittedName>
</protein>
<dbReference type="EMBL" id="BQNB010010255">
    <property type="protein sequence ID" value="GJS74781.1"/>
    <property type="molecule type" value="Genomic_DNA"/>
</dbReference>
<dbReference type="InterPro" id="IPR001810">
    <property type="entry name" value="F-box_dom"/>
</dbReference>
<gene>
    <name evidence="3" type="ORF">Tco_0707622</name>
</gene>
<sequence length="519" mass="59141">MELAHGSRKVPKFAPEDIISSMPEEVISNILGRLPLQDAVRTSILSSCWKSKWTLLNQLVFDVKFFRFLKEREHEKHYGRIIYGILLRLKGAITKFVLYMPFDSIVDFQDVNNWVEYLSRKGIKEFTLKNMNETPLELPSHLFSCRELKHLKLYNCYVCPKSGFQGFQSLLCLDLSEVVFEGYTCGELISRCPSLEILKLRSNTGGKIKRVELAKLGNLKVLILQLRELVNKETIITSSSIFQIIGLFPKLQKLNLNFWKRKLSADAEMNILTALPYLKTLRLYEIDFSNEIMVSCVIDLLRGFSHLETLLIKAAYEDDDPALAISSSKAYFCKLGRLHLRKVTFVLISCTENEVCLMKSLLACSPLLKKMVISPKSSEMFGGDDGERKFVAELMLHRASPVAKIVTQYGVHRKQQSKDDMSNSDEFRHTDNTTLIPPRLPDTLPQVYHRRRPTLGLLIFPSVLLFSLTIKRIAHMSVLPIEPNLAECARISAINLDDYQLDPVTPPPSPSSPFSMAAY</sequence>
<dbReference type="PANTHER" id="PTHR31639">
    <property type="entry name" value="F-BOX PROTEIN-LIKE"/>
    <property type="match status" value="1"/>
</dbReference>
<reference evidence="3" key="1">
    <citation type="journal article" date="2022" name="Int. J. Mol. Sci.">
        <title>Draft Genome of Tanacetum Coccineum: Genomic Comparison of Closely Related Tanacetum-Family Plants.</title>
        <authorList>
            <person name="Yamashiro T."/>
            <person name="Shiraishi A."/>
            <person name="Nakayama K."/>
            <person name="Satake H."/>
        </authorList>
    </citation>
    <scope>NUCLEOTIDE SEQUENCE</scope>
</reference>
<accession>A0ABQ4YBS5</accession>
<proteinExistence type="predicted"/>
<dbReference type="SUPFAM" id="SSF52047">
    <property type="entry name" value="RNI-like"/>
    <property type="match status" value="1"/>
</dbReference>
<keyword evidence="4" id="KW-1185">Reference proteome</keyword>
<organism evidence="3 4">
    <name type="scientific">Tanacetum coccineum</name>
    <dbReference type="NCBI Taxonomy" id="301880"/>
    <lineage>
        <taxon>Eukaryota</taxon>
        <taxon>Viridiplantae</taxon>
        <taxon>Streptophyta</taxon>
        <taxon>Embryophyta</taxon>
        <taxon>Tracheophyta</taxon>
        <taxon>Spermatophyta</taxon>
        <taxon>Magnoliopsida</taxon>
        <taxon>eudicotyledons</taxon>
        <taxon>Gunneridae</taxon>
        <taxon>Pentapetalae</taxon>
        <taxon>asterids</taxon>
        <taxon>campanulids</taxon>
        <taxon>Asterales</taxon>
        <taxon>Asteraceae</taxon>
        <taxon>Asteroideae</taxon>
        <taxon>Anthemideae</taxon>
        <taxon>Anthemidinae</taxon>
        <taxon>Tanacetum</taxon>
    </lineage>
</organism>
<comment type="caution">
    <text evidence="3">The sequence shown here is derived from an EMBL/GenBank/DDBJ whole genome shotgun (WGS) entry which is preliminary data.</text>
</comment>
<evidence type="ECO:0000259" key="2">
    <source>
        <dbReference type="PROSITE" id="PS50181"/>
    </source>
</evidence>
<dbReference type="Proteomes" id="UP001151760">
    <property type="component" value="Unassembled WGS sequence"/>
</dbReference>
<name>A0ABQ4YBS5_9ASTR</name>
<dbReference type="InterPro" id="IPR055411">
    <property type="entry name" value="LRR_FXL15/At3g58940/PEG3-like"/>
</dbReference>
<evidence type="ECO:0000313" key="3">
    <source>
        <dbReference type="EMBL" id="GJS74781.1"/>
    </source>
</evidence>
<dbReference type="Pfam" id="PF00646">
    <property type="entry name" value="F-box"/>
    <property type="match status" value="1"/>
</dbReference>
<feature type="region of interest" description="Disordered" evidence="1">
    <location>
        <begin position="414"/>
        <end position="435"/>
    </location>
</feature>
<feature type="compositionally biased region" description="Basic and acidic residues" evidence="1">
    <location>
        <begin position="416"/>
        <end position="431"/>
    </location>
</feature>
<dbReference type="Pfam" id="PF24758">
    <property type="entry name" value="LRR_At5g56370"/>
    <property type="match status" value="1"/>
</dbReference>
<dbReference type="PROSITE" id="PS50181">
    <property type="entry name" value="FBOX"/>
    <property type="match status" value="1"/>
</dbReference>
<dbReference type="PANTHER" id="PTHR31639:SF312">
    <property type="entry name" value="CYCLIN-LIKE F-BOX"/>
    <property type="match status" value="1"/>
</dbReference>
<reference evidence="3" key="2">
    <citation type="submission" date="2022-01" db="EMBL/GenBank/DDBJ databases">
        <authorList>
            <person name="Yamashiro T."/>
            <person name="Shiraishi A."/>
            <person name="Satake H."/>
            <person name="Nakayama K."/>
        </authorList>
    </citation>
    <scope>NUCLEOTIDE SEQUENCE</scope>
</reference>
<dbReference type="SUPFAM" id="SSF81383">
    <property type="entry name" value="F-box domain"/>
    <property type="match status" value="1"/>
</dbReference>
<evidence type="ECO:0000256" key="1">
    <source>
        <dbReference type="SAM" id="MobiDB-lite"/>
    </source>
</evidence>
<dbReference type="Gene3D" id="3.80.10.10">
    <property type="entry name" value="Ribonuclease Inhibitor"/>
    <property type="match status" value="1"/>
</dbReference>